<dbReference type="Proteomes" id="UP000239735">
    <property type="component" value="Unassembled WGS sequence"/>
</dbReference>
<gene>
    <name evidence="3" type="ORF">SBA5_710004</name>
</gene>
<name>A0A2N9M2I4_9BACT</name>
<dbReference type="OrthoDB" id="10016660at2"/>
<proteinExistence type="predicted"/>
<organism evidence="3 4">
    <name type="scientific">Candidatus Sulfuritelmatomonas gaucii</name>
    <dbReference type="NCBI Taxonomy" id="2043161"/>
    <lineage>
        <taxon>Bacteria</taxon>
        <taxon>Pseudomonadati</taxon>
        <taxon>Acidobacteriota</taxon>
        <taxon>Terriglobia</taxon>
        <taxon>Terriglobales</taxon>
        <taxon>Acidobacteriaceae</taxon>
        <taxon>Candidatus Sulfuritelmatomonas</taxon>
    </lineage>
</organism>
<evidence type="ECO:0000256" key="1">
    <source>
        <dbReference type="SAM" id="MobiDB-lite"/>
    </source>
</evidence>
<feature type="transmembrane region" description="Helical" evidence="2">
    <location>
        <begin position="55"/>
        <end position="77"/>
    </location>
</feature>
<dbReference type="EMBL" id="OKRB01000132">
    <property type="protein sequence ID" value="SPE29706.1"/>
    <property type="molecule type" value="Genomic_DNA"/>
</dbReference>
<protein>
    <submittedName>
        <fullName evidence="3">Uncharacterized protein</fullName>
    </submittedName>
</protein>
<sequence length="284" mass="31823">MGKIWNQLRELRSHLAGHFMYDVLKWAVLLGASVMTAAIVRWIQGLRHAPQQDLLGYIILAILVFIALTLCVFSIMLKKRFSEKDSTPTIAPLPEAPPEPEKEAEAAPLKPPPTVDLHGSIENIYFLGASAPYLVNYSVYVKLRITNHGPDEAVITKWYLYISIGETDKVQGNSVDLPANLAIKRPDTNYLLMPQNFRYESLQPDLTKVPLSEPYRKGIPKEGWVRFDPSDYGSAPPVNGAFFIYLEDSLGNVHWITRKPQSYKVDGELIQLPDSPTMSLSSGT</sequence>
<evidence type="ECO:0000313" key="4">
    <source>
        <dbReference type="Proteomes" id="UP000239735"/>
    </source>
</evidence>
<feature type="region of interest" description="Disordered" evidence="1">
    <location>
        <begin position="86"/>
        <end position="109"/>
    </location>
</feature>
<evidence type="ECO:0000313" key="3">
    <source>
        <dbReference type="EMBL" id="SPE29706.1"/>
    </source>
</evidence>
<accession>A0A2N9M2I4</accession>
<dbReference type="AlphaFoldDB" id="A0A2N9M2I4"/>
<feature type="transmembrane region" description="Helical" evidence="2">
    <location>
        <begin position="21"/>
        <end position="43"/>
    </location>
</feature>
<reference evidence="4" key="1">
    <citation type="submission" date="2018-02" db="EMBL/GenBank/DDBJ databases">
        <authorList>
            <person name="Hausmann B."/>
        </authorList>
    </citation>
    <scope>NUCLEOTIDE SEQUENCE [LARGE SCALE GENOMIC DNA]</scope>
    <source>
        <strain evidence="4">Peat soil MAG SbA5</strain>
    </source>
</reference>
<keyword evidence="2" id="KW-0472">Membrane</keyword>
<evidence type="ECO:0000256" key="2">
    <source>
        <dbReference type="SAM" id="Phobius"/>
    </source>
</evidence>
<keyword evidence="2" id="KW-0812">Transmembrane</keyword>
<keyword evidence="2" id="KW-1133">Transmembrane helix</keyword>